<keyword evidence="3" id="KW-0539">Nucleus</keyword>
<gene>
    <name evidence="5" type="ORF">GPM918_LOCUS2704</name>
    <name evidence="6" type="ORF">SRO942_LOCUS2704</name>
</gene>
<evidence type="ECO:0000256" key="4">
    <source>
        <dbReference type="SAM" id="MobiDB-lite"/>
    </source>
</evidence>
<dbReference type="PANTHER" id="PTHR46318:SF6">
    <property type="entry name" value="CHROMOSOME UNDETERMINED SCAFFOLD_121, WHOLE GENOME SHOTGUN SEQUENCE"/>
    <property type="match status" value="1"/>
</dbReference>
<feature type="compositionally biased region" description="Polar residues" evidence="4">
    <location>
        <begin position="564"/>
        <end position="584"/>
    </location>
</feature>
<dbReference type="InterPro" id="IPR036910">
    <property type="entry name" value="HMG_box_dom_sf"/>
</dbReference>
<evidence type="ECO:0000256" key="1">
    <source>
        <dbReference type="ARBA" id="ARBA00004123"/>
    </source>
</evidence>
<dbReference type="SUPFAM" id="SSF47095">
    <property type="entry name" value="HMG-box"/>
    <property type="match status" value="1"/>
</dbReference>
<feature type="compositionally biased region" description="Polar residues" evidence="4">
    <location>
        <begin position="491"/>
        <end position="515"/>
    </location>
</feature>
<organism evidence="5 7">
    <name type="scientific">Didymodactylos carnosus</name>
    <dbReference type="NCBI Taxonomy" id="1234261"/>
    <lineage>
        <taxon>Eukaryota</taxon>
        <taxon>Metazoa</taxon>
        <taxon>Spiralia</taxon>
        <taxon>Gnathifera</taxon>
        <taxon>Rotifera</taxon>
        <taxon>Eurotatoria</taxon>
        <taxon>Bdelloidea</taxon>
        <taxon>Philodinida</taxon>
        <taxon>Philodinidae</taxon>
        <taxon>Didymodactylos</taxon>
    </lineage>
</organism>
<sequence>MYCSALICHYQELIDLIKPIRLYLEKEKKKVPEGEKFRLRNQFFKLSDKKQQKYFQKSVDKFIDLLEEHDIDIQTQQDANLFNELLNNTERKKYFDNFLNAPCKPAHNGWVMYQQIMNQENGSPVDKKEVNIKWKLMNKVEQEKYRDLALQAHNQYEQQVANFANILPERIKAEYLSSIKSTLATNGFPQARKRRQSTGSIINAPSTALPKLKRSRQSVSAVASPNFDELDEQRENGYTPSSNKLTKDQLVQLHQCLPSALYYNKKVSDEEKQNFNDGLKEAQRARLIFDKLKPNKRRKWILKAGKKWTEFLETHTDIITNQIPTLHLLLSKQSDRLTYFYSIGLPERPPVTNMKLYSQEHADDQEQIIWTNIDQNVKDNYSKRVVQMKKQYKKDLASFIQVKLHDNKYLQMELFHNLKTIARDYEFISKKKSMTKQQKITKYYKKEDTDDGELNNLHQRLLTTPLNDEQKILVQQLFTLALKYKERKNNKTQQDSIDHQSTLESHLESPASSTPLERIDEISNEENDKILFASHTPLIHDNLHKQVNVKDEQDSVTDVPGSPIYNSTQLSSNDGDLNITPTTNDIDEEQVHVKKRKHKRKRDENQEEEEKQPQQHNIQMRGDLTNTRGKKPKKTTA</sequence>
<proteinExistence type="predicted"/>
<dbReference type="EMBL" id="CAJOBC010000307">
    <property type="protein sequence ID" value="CAF3569131.1"/>
    <property type="molecule type" value="Genomic_DNA"/>
</dbReference>
<comment type="subcellular location">
    <subcellularLocation>
        <location evidence="1">Nucleus</location>
    </subcellularLocation>
</comment>
<dbReference type="PANTHER" id="PTHR46318">
    <property type="entry name" value="UPSTREAM BINDING TRANSCRIPTION FACTOR"/>
    <property type="match status" value="1"/>
</dbReference>
<keyword evidence="7" id="KW-1185">Reference proteome</keyword>
<keyword evidence="2" id="KW-0238">DNA-binding</keyword>
<dbReference type="GO" id="GO:0005634">
    <property type="term" value="C:nucleus"/>
    <property type="evidence" value="ECO:0007669"/>
    <property type="project" value="UniProtKB-SubCell"/>
</dbReference>
<dbReference type="Proteomes" id="UP000663829">
    <property type="component" value="Unassembled WGS sequence"/>
</dbReference>
<name>A0A813RSV0_9BILA</name>
<dbReference type="GO" id="GO:0003677">
    <property type="term" value="F:DNA binding"/>
    <property type="evidence" value="ECO:0007669"/>
    <property type="project" value="UniProtKB-KW"/>
</dbReference>
<reference evidence="5" key="1">
    <citation type="submission" date="2021-02" db="EMBL/GenBank/DDBJ databases">
        <authorList>
            <person name="Nowell W R."/>
        </authorList>
    </citation>
    <scope>NUCLEOTIDE SEQUENCE</scope>
</reference>
<dbReference type="Proteomes" id="UP000681722">
    <property type="component" value="Unassembled WGS sequence"/>
</dbReference>
<feature type="region of interest" description="Disordered" evidence="4">
    <location>
        <begin position="489"/>
        <end position="517"/>
    </location>
</feature>
<protein>
    <recommendedName>
        <fullName evidence="8">HMG box domain-containing protein</fullName>
    </recommendedName>
</protein>
<evidence type="ECO:0000313" key="7">
    <source>
        <dbReference type="Proteomes" id="UP000663829"/>
    </source>
</evidence>
<dbReference type="EMBL" id="CAJNOQ010000307">
    <property type="protein sequence ID" value="CAF0785437.1"/>
    <property type="molecule type" value="Genomic_DNA"/>
</dbReference>
<comment type="caution">
    <text evidence="5">The sequence shown here is derived from an EMBL/GenBank/DDBJ whole genome shotgun (WGS) entry which is preliminary data.</text>
</comment>
<evidence type="ECO:0008006" key="8">
    <source>
        <dbReference type="Google" id="ProtNLM"/>
    </source>
</evidence>
<feature type="region of interest" description="Disordered" evidence="4">
    <location>
        <begin position="550"/>
        <end position="637"/>
    </location>
</feature>
<dbReference type="InterPro" id="IPR051762">
    <property type="entry name" value="UBF1"/>
</dbReference>
<dbReference type="AlphaFoldDB" id="A0A813RSV0"/>
<evidence type="ECO:0000256" key="3">
    <source>
        <dbReference type="ARBA" id="ARBA00023242"/>
    </source>
</evidence>
<evidence type="ECO:0000256" key="2">
    <source>
        <dbReference type="ARBA" id="ARBA00023125"/>
    </source>
</evidence>
<evidence type="ECO:0000313" key="6">
    <source>
        <dbReference type="EMBL" id="CAF3569131.1"/>
    </source>
</evidence>
<feature type="compositionally biased region" description="Basic residues" evidence="4">
    <location>
        <begin position="628"/>
        <end position="637"/>
    </location>
</feature>
<evidence type="ECO:0000313" key="5">
    <source>
        <dbReference type="EMBL" id="CAF0785437.1"/>
    </source>
</evidence>
<accession>A0A813RSV0</accession>
<dbReference type="OrthoDB" id="10005868at2759"/>